<dbReference type="Gene3D" id="3.40.50.2000">
    <property type="entry name" value="Glycogen Phosphorylase B"/>
    <property type="match status" value="2"/>
</dbReference>
<dbReference type="PANTHER" id="PTHR48047:SF45">
    <property type="entry name" value="SCOPOLETIN GLUCOSYLTRANSFERASE-LIKE"/>
    <property type="match status" value="1"/>
</dbReference>
<evidence type="ECO:0000256" key="4">
    <source>
        <dbReference type="RuleBase" id="RU003718"/>
    </source>
</evidence>
<dbReference type="EC" id="2.4.1.-" evidence="5"/>
<evidence type="ECO:0000256" key="3">
    <source>
        <dbReference type="ARBA" id="ARBA00022679"/>
    </source>
</evidence>
<dbReference type="InterPro" id="IPR035595">
    <property type="entry name" value="UDP_glycos_trans_CS"/>
</dbReference>
<organism evidence="6 7">
    <name type="scientific">Ilex paraguariensis</name>
    <name type="common">yerba mate</name>
    <dbReference type="NCBI Taxonomy" id="185542"/>
    <lineage>
        <taxon>Eukaryota</taxon>
        <taxon>Viridiplantae</taxon>
        <taxon>Streptophyta</taxon>
        <taxon>Embryophyta</taxon>
        <taxon>Tracheophyta</taxon>
        <taxon>Spermatophyta</taxon>
        <taxon>Magnoliopsida</taxon>
        <taxon>eudicotyledons</taxon>
        <taxon>Gunneridae</taxon>
        <taxon>Pentapetalae</taxon>
        <taxon>asterids</taxon>
        <taxon>campanulids</taxon>
        <taxon>Aquifoliales</taxon>
        <taxon>Aquifoliaceae</taxon>
        <taxon>Ilex</taxon>
    </lineage>
</organism>
<dbReference type="Pfam" id="PF00201">
    <property type="entry name" value="UDPGT"/>
    <property type="match status" value="1"/>
</dbReference>
<accession>A0ABC8T1W6</accession>
<gene>
    <name evidence="6" type="ORF">ILEXP_LOCUS30239</name>
</gene>
<protein>
    <recommendedName>
        <fullName evidence="5">Glycosyltransferase</fullName>
        <ecNumber evidence="5">2.4.1.-</ecNumber>
    </recommendedName>
</protein>
<proteinExistence type="inferred from homology"/>
<evidence type="ECO:0000256" key="1">
    <source>
        <dbReference type="ARBA" id="ARBA00009995"/>
    </source>
</evidence>
<keyword evidence="2 4" id="KW-0328">Glycosyltransferase</keyword>
<reference evidence="6 7" key="1">
    <citation type="submission" date="2024-02" db="EMBL/GenBank/DDBJ databases">
        <authorList>
            <person name="Vignale AGUSTIN F."/>
            <person name="Sosa J E."/>
            <person name="Modenutti C."/>
        </authorList>
    </citation>
    <scope>NUCLEOTIDE SEQUENCE [LARGE SCALE GENOMIC DNA]</scope>
</reference>
<dbReference type="AlphaFoldDB" id="A0ABC8T1W6"/>
<evidence type="ECO:0000256" key="5">
    <source>
        <dbReference type="RuleBase" id="RU362057"/>
    </source>
</evidence>
<dbReference type="CDD" id="cd03784">
    <property type="entry name" value="GT1_Gtf-like"/>
    <property type="match status" value="1"/>
</dbReference>
<evidence type="ECO:0000313" key="7">
    <source>
        <dbReference type="Proteomes" id="UP001642360"/>
    </source>
</evidence>
<dbReference type="GO" id="GO:0008194">
    <property type="term" value="F:UDP-glycosyltransferase activity"/>
    <property type="evidence" value="ECO:0007669"/>
    <property type="project" value="UniProtKB-ARBA"/>
</dbReference>
<sequence>MESVGDQLNIIFLPFLASGHMIPMVEAARLFAAHGVTVTIVTTPYNALLFQKSIDHDRNSGHNISIHVVQFPHAEVGLPVGIENLNKCPSHDMVSKLYSGIHMLQQPFEQILFNLKPDCIVSDMFYPWTVQVATQLGIPRLLFHVSSYFAICAEHSVEKHRPHQSVESDIQTFVLPGLAHNIEMTKLQIMDNERFQDRYTEFLRVIKEAELKSYGTIFNSFNGLEHDYEEYYKTVIGVRAWSIGPIWLALNVDAADKAERGNTSIVQEHECMTWLNSKEPNSVLYISFGSLTKFSSAQLLEIAVGLEASGHQFMWVVRQRENDENQWLPEGFEKRMSDSEKGFIIKGWAPQLLIMGHPAIGGLVTHCGWNSILEGLNAGLPMITWPGFAEQFYQEKLVTDVLKIGVPVGVTAWCRSFDEVTEVVKREKVEKAVALVMGSGPEAMKMRKQARELSAAAKKTVESGGSSKANLISLINELKTVKHGS</sequence>
<name>A0ABC8T1W6_9AQUA</name>
<dbReference type="PROSITE" id="PS00375">
    <property type="entry name" value="UDPGT"/>
    <property type="match status" value="1"/>
</dbReference>
<dbReference type="InterPro" id="IPR002213">
    <property type="entry name" value="UDP_glucos_trans"/>
</dbReference>
<comment type="caution">
    <text evidence="6">The sequence shown here is derived from an EMBL/GenBank/DDBJ whole genome shotgun (WGS) entry which is preliminary data.</text>
</comment>
<dbReference type="FunFam" id="3.40.50.2000:FF:000047">
    <property type="entry name" value="Glycosyltransferase"/>
    <property type="match status" value="1"/>
</dbReference>
<keyword evidence="3 4" id="KW-0808">Transferase</keyword>
<evidence type="ECO:0000256" key="2">
    <source>
        <dbReference type="ARBA" id="ARBA00022676"/>
    </source>
</evidence>
<evidence type="ECO:0000313" key="6">
    <source>
        <dbReference type="EMBL" id="CAK9161439.1"/>
    </source>
</evidence>
<dbReference type="FunFam" id="3.40.50.2000:FF:000071">
    <property type="entry name" value="Glycosyltransferase"/>
    <property type="match status" value="1"/>
</dbReference>
<dbReference type="EMBL" id="CAUOFW020003680">
    <property type="protein sequence ID" value="CAK9161439.1"/>
    <property type="molecule type" value="Genomic_DNA"/>
</dbReference>
<keyword evidence="7" id="KW-1185">Reference proteome</keyword>
<comment type="similarity">
    <text evidence="1 4">Belongs to the UDP-glycosyltransferase family.</text>
</comment>
<dbReference type="Proteomes" id="UP001642360">
    <property type="component" value="Unassembled WGS sequence"/>
</dbReference>
<dbReference type="SUPFAM" id="SSF53756">
    <property type="entry name" value="UDP-Glycosyltransferase/glycogen phosphorylase"/>
    <property type="match status" value="1"/>
</dbReference>
<dbReference type="PANTHER" id="PTHR48047">
    <property type="entry name" value="GLYCOSYLTRANSFERASE"/>
    <property type="match status" value="1"/>
</dbReference>
<dbReference type="GO" id="GO:0046527">
    <property type="term" value="F:glucosyltransferase activity"/>
    <property type="evidence" value="ECO:0007669"/>
    <property type="project" value="UniProtKB-ARBA"/>
</dbReference>